<sequence>MQPPIIIKALGLALASTLVSGAETTSNTGPLESSPSRVPGSAPWRLCDLVAAQAAVAMSTDGRSHETYGAVMGLCFKVSEELAGGLSLPSLSHVRDEQACDSRGEGGEATSPMELKRRAATASEAKRDMVKRRASEPKEPSYSRIQARQNGILDPTNLLGAGANLPNPLAGITGPRGIIRINALSTILQRTLNSLNCEGVAGLVLILIGQSKKQAPSGGAAQGDDAHNDPIKGIVNTFFNGNVTTQLIQSILPEGDIHLTNDRNTYDIDAQKVSRAFNGSAMDAVDAIRINETKVVPLATFLAIHVLVAFVFLGVLVPLALTMHSVRNILQQMQASKAVPGWTFRVTQVIWYLGLPPSLIVILVFGVLPAAKNGHFQTLHGVVGLLTLLLAVPAVALFYLSTSTAAIFAPYASMSTVAFRLTSQALLLFTLVASITGLTDLRSIVLCTTAIVPIDLAALLGFVLGALLMMGGTASILELLVQWRGPKASDFVREVPRKSGLEPTAEEVGVAVLDRGEPSVKV</sequence>
<feature type="signal peptide" evidence="3">
    <location>
        <begin position="1"/>
        <end position="21"/>
    </location>
</feature>
<dbReference type="Proteomes" id="UP000054481">
    <property type="component" value="Unassembled WGS sequence"/>
</dbReference>
<evidence type="ECO:0000256" key="3">
    <source>
        <dbReference type="SAM" id="SignalP"/>
    </source>
</evidence>
<feature type="compositionally biased region" description="Basic and acidic residues" evidence="1">
    <location>
        <begin position="124"/>
        <end position="141"/>
    </location>
</feature>
<keyword evidence="2" id="KW-0472">Membrane</keyword>
<evidence type="ECO:0000313" key="5">
    <source>
        <dbReference type="Proteomes" id="UP000054481"/>
    </source>
</evidence>
<organism evidence="4 5">
    <name type="scientific">Hirsutella minnesotensis 3608</name>
    <dbReference type="NCBI Taxonomy" id="1043627"/>
    <lineage>
        <taxon>Eukaryota</taxon>
        <taxon>Fungi</taxon>
        <taxon>Dikarya</taxon>
        <taxon>Ascomycota</taxon>
        <taxon>Pezizomycotina</taxon>
        <taxon>Sordariomycetes</taxon>
        <taxon>Hypocreomycetidae</taxon>
        <taxon>Hypocreales</taxon>
        <taxon>Ophiocordycipitaceae</taxon>
        <taxon>Hirsutella</taxon>
    </lineage>
</organism>
<dbReference type="OrthoDB" id="5148443at2759"/>
<feature type="transmembrane region" description="Helical" evidence="2">
    <location>
        <begin position="425"/>
        <end position="452"/>
    </location>
</feature>
<accession>A0A0F7ZTZ2</accession>
<keyword evidence="3" id="KW-0732">Signal</keyword>
<feature type="transmembrane region" description="Helical" evidence="2">
    <location>
        <begin position="298"/>
        <end position="321"/>
    </location>
</feature>
<dbReference type="AlphaFoldDB" id="A0A0F7ZTZ2"/>
<feature type="chain" id="PRO_5002526289" description="Cytochrome b561 domain-containing protein" evidence="3">
    <location>
        <begin position="22"/>
        <end position="522"/>
    </location>
</feature>
<evidence type="ECO:0008006" key="6">
    <source>
        <dbReference type="Google" id="ProtNLM"/>
    </source>
</evidence>
<evidence type="ECO:0000256" key="2">
    <source>
        <dbReference type="SAM" id="Phobius"/>
    </source>
</evidence>
<keyword evidence="5" id="KW-1185">Reference proteome</keyword>
<feature type="region of interest" description="Disordered" evidence="1">
    <location>
        <begin position="119"/>
        <end position="144"/>
    </location>
</feature>
<keyword evidence="2" id="KW-1133">Transmembrane helix</keyword>
<evidence type="ECO:0000313" key="4">
    <source>
        <dbReference type="EMBL" id="KJZ73958.1"/>
    </source>
</evidence>
<proteinExistence type="predicted"/>
<feature type="transmembrane region" description="Helical" evidence="2">
    <location>
        <begin position="342"/>
        <end position="368"/>
    </location>
</feature>
<feature type="transmembrane region" description="Helical" evidence="2">
    <location>
        <begin position="458"/>
        <end position="481"/>
    </location>
</feature>
<keyword evidence="2" id="KW-0812">Transmembrane</keyword>
<evidence type="ECO:0000256" key="1">
    <source>
        <dbReference type="SAM" id="MobiDB-lite"/>
    </source>
</evidence>
<name>A0A0F7ZTZ2_9HYPO</name>
<protein>
    <recommendedName>
        <fullName evidence="6">Cytochrome b561 domain-containing protein</fullName>
    </recommendedName>
</protein>
<feature type="transmembrane region" description="Helical" evidence="2">
    <location>
        <begin position="388"/>
        <end position="413"/>
    </location>
</feature>
<dbReference type="EMBL" id="KQ030530">
    <property type="protein sequence ID" value="KJZ73958.1"/>
    <property type="molecule type" value="Genomic_DNA"/>
</dbReference>
<gene>
    <name evidence="4" type="ORF">HIM_06626</name>
</gene>
<reference evidence="4 5" key="1">
    <citation type="journal article" date="2014" name="Genome Biol. Evol.">
        <title>Comparative genomics and transcriptomics analyses reveal divergent lifestyle features of nematode endoparasitic fungus Hirsutella minnesotensis.</title>
        <authorList>
            <person name="Lai Y."/>
            <person name="Liu K."/>
            <person name="Zhang X."/>
            <person name="Zhang X."/>
            <person name="Li K."/>
            <person name="Wang N."/>
            <person name="Shu C."/>
            <person name="Wu Y."/>
            <person name="Wang C."/>
            <person name="Bushley K.E."/>
            <person name="Xiang M."/>
            <person name="Liu X."/>
        </authorList>
    </citation>
    <scope>NUCLEOTIDE SEQUENCE [LARGE SCALE GENOMIC DNA]</scope>
    <source>
        <strain evidence="4 5">3608</strain>
    </source>
</reference>